<comment type="caution">
    <text evidence="1">The sequence shown here is derived from an EMBL/GenBank/DDBJ whole genome shotgun (WGS) entry which is preliminary data.</text>
</comment>
<accession>A0ACC6JVI6</accession>
<dbReference type="EMBL" id="JAVDSD010000024">
    <property type="protein sequence ID" value="MDR6610552.1"/>
    <property type="molecule type" value="Genomic_DNA"/>
</dbReference>
<evidence type="ECO:0000313" key="2">
    <source>
        <dbReference type="Proteomes" id="UP001259420"/>
    </source>
</evidence>
<sequence length="141" mass="15559">MKLKSTCLLTIWTLSTLTYAQVIAPVVAEVRYSEEDMLPVRSTSLTPGSVERRRLSATGLPAFFIIGDDLRSRTWLKQRLPTLIKLNAVGLVVNIESKAALDNLRQVATGLTLTPVSADDLALRLNLRHYPVLITASSLEQ</sequence>
<proteinExistence type="predicted"/>
<keyword evidence="2" id="KW-1185">Reference proteome</keyword>
<name>A0ACC6JVI6_9PSED</name>
<dbReference type="Proteomes" id="UP001259420">
    <property type="component" value="Unassembled WGS sequence"/>
</dbReference>
<gene>
    <name evidence="1" type="ORF">J2X87_005663</name>
</gene>
<reference evidence="1" key="1">
    <citation type="submission" date="2023-07" db="EMBL/GenBank/DDBJ databases">
        <title>Sorghum-associated microbial communities from plants grown in Nebraska, USA.</title>
        <authorList>
            <person name="Schachtman D."/>
        </authorList>
    </citation>
    <scope>NUCLEOTIDE SEQUENCE</scope>
    <source>
        <strain evidence="1">BE46</strain>
    </source>
</reference>
<evidence type="ECO:0000313" key="1">
    <source>
        <dbReference type="EMBL" id="MDR6610552.1"/>
    </source>
</evidence>
<organism evidence="1 2">
    <name type="scientific">Pseudomonas synxantha</name>
    <dbReference type="NCBI Taxonomy" id="47883"/>
    <lineage>
        <taxon>Bacteria</taxon>
        <taxon>Pseudomonadati</taxon>
        <taxon>Pseudomonadota</taxon>
        <taxon>Gammaproteobacteria</taxon>
        <taxon>Pseudomonadales</taxon>
        <taxon>Pseudomonadaceae</taxon>
        <taxon>Pseudomonas</taxon>
    </lineage>
</organism>
<protein>
    <submittedName>
        <fullName evidence="1">Integrating conjugative element protein (TIGR03765 family)</fullName>
    </submittedName>
</protein>